<proteinExistence type="predicted"/>
<organism evidence="2 3">
    <name type="scientific">Subtercola boreus</name>
    <dbReference type="NCBI Taxonomy" id="120213"/>
    <lineage>
        <taxon>Bacteria</taxon>
        <taxon>Bacillati</taxon>
        <taxon>Actinomycetota</taxon>
        <taxon>Actinomycetes</taxon>
        <taxon>Micrococcales</taxon>
        <taxon>Microbacteriaceae</taxon>
        <taxon>Subtercola</taxon>
    </lineage>
</organism>
<dbReference type="Proteomes" id="UP000257080">
    <property type="component" value="Unassembled WGS sequence"/>
</dbReference>
<keyword evidence="1" id="KW-1133">Transmembrane helix</keyword>
<sequence>MSSLPAATGLAPALRRVGGVAVASGSLFVAAGAGAWFTVTKQLRDENITVPGNATLLPGKRVQGPVSAYAEALIIKSNAERGSGGRTFADISEALRGVDGGSEEAAALRKQSAALSTGAALRTSLMTSVLAYGVSAFAVGLGAIFLITGTQLRRLDD</sequence>
<evidence type="ECO:0000313" key="2">
    <source>
        <dbReference type="EMBL" id="RFA26469.1"/>
    </source>
</evidence>
<gene>
    <name evidence="2" type="ORF">B7R25_10605</name>
</gene>
<dbReference type="AlphaFoldDB" id="A0A3E0W9M7"/>
<name>A0A3E0W9M7_9MICO</name>
<feature type="transmembrane region" description="Helical" evidence="1">
    <location>
        <begin position="129"/>
        <end position="148"/>
    </location>
</feature>
<feature type="transmembrane region" description="Helical" evidence="1">
    <location>
        <begin position="20"/>
        <end position="39"/>
    </location>
</feature>
<dbReference type="EMBL" id="NBXE01000024">
    <property type="protein sequence ID" value="RFA26469.1"/>
    <property type="molecule type" value="Genomic_DNA"/>
</dbReference>
<accession>A0A3E0W9M7</accession>
<evidence type="ECO:0000313" key="3">
    <source>
        <dbReference type="Proteomes" id="UP000257080"/>
    </source>
</evidence>
<dbReference type="OrthoDB" id="5243687at2"/>
<keyword evidence="1" id="KW-0812">Transmembrane</keyword>
<reference evidence="2 3" key="1">
    <citation type="submission" date="2017-04" db="EMBL/GenBank/DDBJ databases">
        <title>Comparative genome analysis of Subtercola boreus.</title>
        <authorList>
            <person name="Cho Y.-J."/>
            <person name="Cho A."/>
            <person name="Kim O.-S."/>
            <person name="Lee J.-I."/>
        </authorList>
    </citation>
    <scope>NUCLEOTIDE SEQUENCE [LARGE SCALE GENOMIC DNA]</scope>
    <source>
        <strain evidence="2 3">P28004</strain>
    </source>
</reference>
<dbReference type="RefSeq" id="WP_116418924.1">
    <property type="nucleotide sequence ID" value="NZ_NBXC01000019.1"/>
</dbReference>
<keyword evidence="1" id="KW-0472">Membrane</keyword>
<protein>
    <recommendedName>
        <fullName evidence="4">Aromatic ring-opening dioxygenase LigA</fullName>
    </recommendedName>
</protein>
<evidence type="ECO:0008006" key="4">
    <source>
        <dbReference type="Google" id="ProtNLM"/>
    </source>
</evidence>
<comment type="caution">
    <text evidence="2">The sequence shown here is derived from an EMBL/GenBank/DDBJ whole genome shotgun (WGS) entry which is preliminary data.</text>
</comment>
<evidence type="ECO:0000256" key="1">
    <source>
        <dbReference type="SAM" id="Phobius"/>
    </source>
</evidence>